<gene>
    <name evidence="1" type="ORF">OBRU01_07128</name>
</gene>
<dbReference type="AlphaFoldDB" id="A0A0L7LHC1"/>
<reference evidence="1 2" key="1">
    <citation type="journal article" date="2015" name="Genome Biol. Evol.">
        <title>The genome of winter moth (Operophtera brumata) provides a genomic perspective on sexual dimorphism and phenology.</title>
        <authorList>
            <person name="Derks M.F."/>
            <person name="Smit S."/>
            <person name="Salis L."/>
            <person name="Schijlen E."/>
            <person name="Bossers A."/>
            <person name="Mateman C."/>
            <person name="Pijl A.S."/>
            <person name="de Ridder D."/>
            <person name="Groenen M.A."/>
            <person name="Visser M.E."/>
            <person name="Megens H.J."/>
        </authorList>
    </citation>
    <scope>NUCLEOTIDE SEQUENCE [LARGE SCALE GENOMIC DNA]</scope>
    <source>
        <strain evidence="1">WM2013NL</strain>
        <tissue evidence="1">Head and thorax</tissue>
    </source>
</reference>
<evidence type="ECO:0000313" key="1">
    <source>
        <dbReference type="EMBL" id="KOB74805.1"/>
    </source>
</evidence>
<organism evidence="1 2">
    <name type="scientific">Operophtera brumata</name>
    <name type="common">Winter moth</name>
    <name type="synonym">Phalaena brumata</name>
    <dbReference type="NCBI Taxonomy" id="104452"/>
    <lineage>
        <taxon>Eukaryota</taxon>
        <taxon>Metazoa</taxon>
        <taxon>Ecdysozoa</taxon>
        <taxon>Arthropoda</taxon>
        <taxon>Hexapoda</taxon>
        <taxon>Insecta</taxon>
        <taxon>Pterygota</taxon>
        <taxon>Neoptera</taxon>
        <taxon>Endopterygota</taxon>
        <taxon>Lepidoptera</taxon>
        <taxon>Glossata</taxon>
        <taxon>Ditrysia</taxon>
        <taxon>Geometroidea</taxon>
        <taxon>Geometridae</taxon>
        <taxon>Larentiinae</taxon>
        <taxon>Operophtera</taxon>
    </lineage>
</organism>
<name>A0A0L7LHC1_OPEBR</name>
<dbReference type="EMBL" id="JTDY01001124">
    <property type="protein sequence ID" value="KOB74805.1"/>
    <property type="molecule type" value="Genomic_DNA"/>
</dbReference>
<accession>A0A0L7LHC1</accession>
<protein>
    <submittedName>
        <fullName evidence="1">DNA replication initiator</fullName>
    </submittedName>
</protein>
<keyword evidence="2" id="KW-1185">Reference proteome</keyword>
<sequence>MLLLTLRYFATGSFQPRYLLCNITFLYLNIDTCDILCNVASFTEVDGDVMNICQQFHELFPKFRH</sequence>
<comment type="caution">
    <text evidence="1">The sequence shown here is derived from an EMBL/GenBank/DDBJ whole genome shotgun (WGS) entry which is preliminary data.</text>
</comment>
<dbReference type="Proteomes" id="UP000037510">
    <property type="component" value="Unassembled WGS sequence"/>
</dbReference>
<proteinExistence type="predicted"/>
<evidence type="ECO:0000313" key="2">
    <source>
        <dbReference type="Proteomes" id="UP000037510"/>
    </source>
</evidence>